<protein>
    <submittedName>
        <fullName evidence="1">Uncharacterized protein</fullName>
    </submittedName>
</protein>
<gene>
    <name evidence="1" type="ORF">V5O48_013114</name>
</gene>
<name>A0ABR3F0Z4_9AGAR</name>
<reference evidence="1 2" key="1">
    <citation type="submission" date="2024-02" db="EMBL/GenBank/DDBJ databases">
        <title>A draft genome for the cacao thread blight pathogen Marasmius crinis-equi.</title>
        <authorList>
            <person name="Cohen S.P."/>
            <person name="Baruah I.K."/>
            <person name="Amoako-Attah I."/>
            <person name="Bukari Y."/>
            <person name="Meinhardt L.W."/>
            <person name="Bailey B.A."/>
        </authorList>
    </citation>
    <scope>NUCLEOTIDE SEQUENCE [LARGE SCALE GENOMIC DNA]</scope>
    <source>
        <strain evidence="1 2">GH-76</strain>
    </source>
</reference>
<evidence type="ECO:0000313" key="2">
    <source>
        <dbReference type="Proteomes" id="UP001465976"/>
    </source>
</evidence>
<dbReference type="PANTHER" id="PTHR36142:SF2">
    <property type="entry name" value="METALLO-HYDROLASE_OXIDOREDUCTASE SUPERFAMILY PROTEIN"/>
    <property type="match status" value="1"/>
</dbReference>
<dbReference type="Gene3D" id="3.60.15.10">
    <property type="entry name" value="Ribonuclease Z/Hydroxyacylglutathione hydrolase-like"/>
    <property type="match status" value="1"/>
</dbReference>
<accession>A0ABR3F0Z4</accession>
<organism evidence="1 2">
    <name type="scientific">Marasmius crinis-equi</name>
    <dbReference type="NCBI Taxonomy" id="585013"/>
    <lineage>
        <taxon>Eukaryota</taxon>
        <taxon>Fungi</taxon>
        <taxon>Dikarya</taxon>
        <taxon>Basidiomycota</taxon>
        <taxon>Agaricomycotina</taxon>
        <taxon>Agaricomycetes</taxon>
        <taxon>Agaricomycetidae</taxon>
        <taxon>Agaricales</taxon>
        <taxon>Marasmiineae</taxon>
        <taxon>Marasmiaceae</taxon>
        <taxon>Marasmius</taxon>
    </lineage>
</organism>
<keyword evidence="2" id="KW-1185">Reference proteome</keyword>
<sequence length="328" mass="36722">MSVHLHHLNADCAWLLTFSNNPQRLSPGDTTLTLLIDPWLDGPEVDIHRWFLTQHHSSSTPPQFHEFPSLVEFLSSEGDPRKGVDAIIITFPGSDHLHKATIDTVGPEVPFFAFPMAAAKLRSWGREHVYEIPKGPGFLAILDGLLEAEARVNCQGRSRKVFFESLNIKLSFIDTGSSTFYDDSFRGALALTFAKCSGERGALLYQPHGTPFDQIKRWKSREESEATTVDVFAFIAGWDFVKMPDVLGGVVCTGSVENAKIAQELSPRYWLRTHDEETVKSGLIPWFLRRDIWSKERMEAEIDGLNAKFVDMEVGETLSMPMAIPSAA</sequence>
<dbReference type="PANTHER" id="PTHR36142">
    <property type="entry name" value="METALLO-HYDROLASE/OXIDOREDUCTASE SUPERFAMILY PROTEIN"/>
    <property type="match status" value="1"/>
</dbReference>
<proteinExistence type="predicted"/>
<dbReference type="EMBL" id="JBAHYK010001243">
    <property type="protein sequence ID" value="KAL0568861.1"/>
    <property type="molecule type" value="Genomic_DNA"/>
</dbReference>
<evidence type="ECO:0000313" key="1">
    <source>
        <dbReference type="EMBL" id="KAL0568861.1"/>
    </source>
</evidence>
<comment type="caution">
    <text evidence="1">The sequence shown here is derived from an EMBL/GenBank/DDBJ whole genome shotgun (WGS) entry which is preliminary data.</text>
</comment>
<dbReference type="InterPro" id="IPR036866">
    <property type="entry name" value="RibonucZ/Hydroxyglut_hydro"/>
</dbReference>
<dbReference type="Proteomes" id="UP001465976">
    <property type="component" value="Unassembled WGS sequence"/>
</dbReference>